<dbReference type="OrthoDB" id="3836772at2759"/>
<reference evidence="2 3" key="1">
    <citation type="journal article" date="2014" name="Genome Biol. Evol.">
        <title>Comparative genomics and transcriptomics analyses reveal divergent lifestyle features of nematode endoparasitic fungus Hirsutella minnesotensis.</title>
        <authorList>
            <person name="Lai Y."/>
            <person name="Liu K."/>
            <person name="Zhang X."/>
            <person name="Zhang X."/>
            <person name="Li K."/>
            <person name="Wang N."/>
            <person name="Shu C."/>
            <person name="Wu Y."/>
            <person name="Wang C."/>
            <person name="Bushley K.E."/>
            <person name="Xiang M."/>
            <person name="Liu X."/>
        </authorList>
    </citation>
    <scope>NUCLEOTIDE SEQUENCE [LARGE SCALE GENOMIC DNA]</scope>
    <source>
        <strain evidence="2 3">3608</strain>
    </source>
</reference>
<evidence type="ECO:0000313" key="3">
    <source>
        <dbReference type="Proteomes" id="UP000054481"/>
    </source>
</evidence>
<name>A0A0F7ZNL5_9HYPO</name>
<feature type="chain" id="PRO_5002525923" evidence="1">
    <location>
        <begin position="17"/>
        <end position="100"/>
    </location>
</feature>
<protein>
    <submittedName>
        <fullName evidence="2">Uncharacterized protein</fullName>
    </submittedName>
</protein>
<dbReference type="EMBL" id="KQ030530">
    <property type="protein sequence ID" value="KJZ73960.1"/>
    <property type="molecule type" value="Genomic_DNA"/>
</dbReference>
<accession>A0A0F7ZNL5</accession>
<gene>
    <name evidence="2" type="ORF">HIM_06628</name>
</gene>
<dbReference type="AlphaFoldDB" id="A0A0F7ZNL5"/>
<evidence type="ECO:0000313" key="2">
    <source>
        <dbReference type="EMBL" id="KJZ73960.1"/>
    </source>
</evidence>
<dbReference type="Proteomes" id="UP000054481">
    <property type="component" value="Unassembled WGS sequence"/>
</dbReference>
<sequence>MKASLIFAAVASIAMAATPEATDCPRPGTSDSLGRYSCNPNRQYPEGRTCEQVGDCYFLSPLEDKVVKTNATTEPVVLTAGAAPLRGAGVLALAALGAFL</sequence>
<evidence type="ECO:0000256" key="1">
    <source>
        <dbReference type="SAM" id="SignalP"/>
    </source>
</evidence>
<feature type="signal peptide" evidence="1">
    <location>
        <begin position="1"/>
        <end position="16"/>
    </location>
</feature>
<organism evidence="2 3">
    <name type="scientific">Hirsutella minnesotensis 3608</name>
    <dbReference type="NCBI Taxonomy" id="1043627"/>
    <lineage>
        <taxon>Eukaryota</taxon>
        <taxon>Fungi</taxon>
        <taxon>Dikarya</taxon>
        <taxon>Ascomycota</taxon>
        <taxon>Pezizomycotina</taxon>
        <taxon>Sordariomycetes</taxon>
        <taxon>Hypocreomycetidae</taxon>
        <taxon>Hypocreales</taxon>
        <taxon>Ophiocordycipitaceae</taxon>
        <taxon>Hirsutella</taxon>
    </lineage>
</organism>
<proteinExistence type="predicted"/>
<keyword evidence="3" id="KW-1185">Reference proteome</keyword>
<keyword evidence="1" id="KW-0732">Signal</keyword>